<dbReference type="Pfam" id="PF00012">
    <property type="entry name" value="HSP70"/>
    <property type="match status" value="1"/>
</dbReference>
<dbReference type="GO" id="GO:0005524">
    <property type="term" value="F:ATP binding"/>
    <property type="evidence" value="ECO:0007669"/>
    <property type="project" value="UniProtKB-KW"/>
</dbReference>
<dbReference type="InterPro" id="IPR013126">
    <property type="entry name" value="Hsp_70_fam"/>
</dbReference>
<dbReference type="AlphaFoldDB" id="A0AA88UGJ5"/>
<dbReference type="InterPro" id="IPR018181">
    <property type="entry name" value="Heat_shock_70_CS"/>
</dbReference>
<evidence type="ECO:0000256" key="2">
    <source>
        <dbReference type="ARBA" id="ARBA00022840"/>
    </source>
</evidence>
<dbReference type="SUPFAM" id="SSF53067">
    <property type="entry name" value="Actin-like ATPase domain"/>
    <property type="match status" value="1"/>
</dbReference>
<dbReference type="Proteomes" id="UP001187471">
    <property type="component" value="Unassembled WGS sequence"/>
</dbReference>
<dbReference type="GO" id="GO:0140662">
    <property type="term" value="F:ATP-dependent protein folding chaperone"/>
    <property type="evidence" value="ECO:0007669"/>
    <property type="project" value="InterPro"/>
</dbReference>
<protein>
    <recommendedName>
        <fullName evidence="6">Heat shock protein 70</fullName>
    </recommendedName>
</protein>
<accession>A0AA88UGJ5</accession>
<dbReference type="Gene3D" id="3.30.420.40">
    <property type="match status" value="1"/>
</dbReference>
<gene>
    <name evidence="4" type="ORF">RJ640_005806</name>
</gene>
<proteinExistence type="predicted"/>
<reference evidence="4" key="1">
    <citation type="submission" date="2022-12" db="EMBL/GenBank/DDBJ databases">
        <title>Draft genome assemblies for two species of Escallonia (Escalloniales).</title>
        <authorList>
            <person name="Chanderbali A."/>
            <person name="Dervinis C."/>
            <person name="Anghel I."/>
            <person name="Soltis D."/>
            <person name="Soltis P."/>
            <person name="Zapata F."/>
        </authorList>
    </citation>
    <scope>NUCLEOTIDE SEQUENCE</scope>
    <source>
        <strain evidence="4">UCBG92.1500</strain>
        <tissue evidence="4">Leaf</tissue>
    </source>
</reference>
<evidence type="ECO:0000256" key="3">
    <source>
        <dbReference type="SAM" id="MobiDB-lite"/>
    </source>
</evidence>
<sequence length="277" mass="30509">MGTAPNHRQNATYLAPYLDQPPIYIYIQIKGPLQRRTLRNGFSLGHPSSDLKKLGILRVIAPGWEQSQGGCRPYDPDKYGNALGPAPTRLNNVPYRVPWNKSMGIRTGGQDKYSPGRLSRPLPLLLLIVDPRCFGLRITRVKPRAPNGFDSGLPPFSSKATRRRPMRASRLPQTWWKGQGQGAGGEGWSKKGQGWAWTTVSWIKPRAPNGFGRRGCGATGPLRVVAENVVGIDLGTTNSAVGAMEGDKPVIITNAEGQRMMPSVDNFKESRYKCKFT</sequence>
<keyword evidence="5" id="KW-1185">Reference proteome</keyword>
<evidence type="ECO:0000313" key="5">
    <source>
        <dbReference type="Proteomes" id="UP001187471"/>
    </source>
</evidence>
<name>A0AA88UGJ5_9ASTE</name>
<evidence type="ECO:0000256" key="1">
    <source>
        <dbReference type="ARBA" id="ARBA00022741"/>
    </source>
</evidence>
<keyword evidence="1" id="KW-0547">Nucleotide-binding</keyword>
<comment type="caution">
    <text evidence="4">The sequence shown here is derived from an EMBL/GenBank/DDBJ whole genome shotgun (WGS) entry which is preliminary data.</text>
</comment>
<organism evidence="4 5">
    <name type="scientific">Escallonia rubra</name>
    <dbReference type="NCBI Taxonomy" id="112253"/>
    <lineage>
        <taxon>Eukaryota</taxon>
        <taxon>Viridiplantae</taxon>
        <taxon>Streptophyta</taxon>
        <taxon>Embryophyta</taxon>
        <taxon>Tracheophyta</taxon>
        <taxon>Spermatophyta</taxon>
        <taxon>Magnoliopsida</taxon>
        <taxon>eudicotyledons</taxon>
        <taxon>Gunneridae</taxon>
        <taxon>Pentapetalae</taxon>
        <taxon>asterids</taxon>
        <taxon>campanulids</taxon>
        <taxon>Escalloniales</taxon>
        <taxon>Escalloniaceae</taxon>
        <taxon>Escallonia</taxon>
    </lineage>
</organism>
<dbReference type="EMBL" id="JAVXUO010001283">
    <property type="protein sequence ID" value="KAK2983940.1"/>
    <property type="molecule type" value="Genomic_DNA"/>
</dbReference>
<dbReference type="InterPro" id="IPR043129">
    <property type="entry name" value="ATPase_NBD"/>
</dbReference>
<keyword evidence="2" id="KW-0067">ATP-binding</keyword>
<evidence type="ECO:0000313" key="4">
    <source>
        <dbReference type="EMBL" id="KAK2983940.1"/>
    </source>
</evidence>
<evidence type="ECO:0008006" key="6">
    <source>
        <dbReference type="Google" id="ProtNLM"/>
    </source>
</evidence>
<feature type="region of interest" description="Disordered" evidence="3">
    <location>
        <begin position="149"/>
        <end position="169"/>
    </location>
</feature>
<dbReference type="PROSITE" id="PS00297">
    <property type="entry name" value="HSP70_1"/>
    <property type="match status" value="1"/>
</dbReference>